<keyword evidence="4" id="KW-0804">Transcription</keyword>
<comment type="caution">
    <text evidence="7">The sequence shown here is derived from an EMBL/GenBank/DDBJ whole genome shotgun (WGS) entry which is preliminary data.</text>
</comment>
<dbReference type="PANTHER" id="PTHR47338">
    <property type="entry name" value="ZN(II)2CYS6 TRANSCRIPTION FACTOR (EUROFUNG)-RELATED"/>
    <property type="match status" value="1"/>
</dbReference>
<evidence type="ECO:0000256" key="3">
    <source>
        <dbReference type="ARBA" id="ARBA00023015"/>
    </source>
</evidence>
<dbReference type="GeneID" id="59340663"/>
<dbReference type="PROSITE" id="PS50048">
    <property type="entry name" value="ZN2_CY6_FUNGAL_2"/>
    <property type="match status" value="1"/>
</dbReference>
<dbReference type="InterPro" id="IPR001138">
    <property type="entry name" value="Zn2Cys6_DnaBD"/>
</dbReference>
<dbReference type="SMART" id="SM00066">
    <property type="entry name" value="GAL4"/>
    <property type="match status" value="1"/>
</dbReference>
<dbReference type="GO" id="GO:0000981">
    <property type="term" value="F:DNA-binding transcription factor activity, RNA polymerase II-specific"/>
    <property type="evidence" value="ECO:0007669"/>
    <property type="project" value="InterPro"/>
</dbReference>
<dbReference type="CDD" id="cd00067">
    <property type="entry name" value="GAL4"/>
    <property type="match status" value="1"/>
</dbReference>
<dbReference type="GO" id="GO:0008270">
    <property type="term" value="F:zinc ion binding"/>
    <property type="evidence" value="ECO:0007669"/>
    <property type="project" value="InterPro"/>
</dbReference>
<keyword evidence="5" id="KW-0539">Nucleus</keyword>
<comment type="subcellular location">
    <subcellularLocation>
        <location evidence="1">Nucleus</location>
    </subcellularLocation>
</comment>
<dbReference type="EMBL" id="JACAZF010000001">
    <property type="protein sequence ID" value="KAF7316034.1"/>
    <property type="molecule type" value="Genomic_DNA"/>
</dbReference>
<keyword evidence="3" id="KW-0805">Transcription regulation</keyword>
<dbReference type="RefSeq" id="XP_037226057.1">
    <property type="nucleotide sequence ID" value="XM_037358147.1"/>
</dbReference>
<feature type="domain" description="Zn(2)-C6 fungal-type" evidence="6">
    <location>
        <begin position="28"/>
        <end position="62"/>
    </location>
</feature>
<keyword evidence="2" id="KW-0479">Metal-binding</keyword>
<dbReference type="Proteomes" id="UP000636479">
    <property type="component" value="Unassembled WGS sequence"/>
</dbReference>
<evidence type="ECO:0000256" key="4">
    <source>
        <dbReference type="ARBA" id="ARBA00023163"/>
    </source>
</evidence>
<name>A0A8H6WET4_9AGAR</name>
<dbReference type="CDD" id="cd12148">
    <property type="entry name" value="fungal_TF_MHR"/>
    <property type="match status" value="1"/>
</dbReference>
<accession>A0A8H6WET4</accession>
<dbReference type="PANTHER" id="PTHR47338:SF29">
    <property type="entry name" value="ZN(2)-C6 FUNGAL-TYPE DOMAIN-CONTAINING PROTEIN"/>
    <property type="match status" value="1"/>
</dbReference>
<reference evidence="7" key="1">
    <citation type="submission" date="2020-05" db="EMBL/GenBank/DDBJ databases">
        <title>Mycena genomes resolve the evolution of fungal bioluminescence.</title>
        <authorList>
            <person name="Tsai I.J."/>
        </authorList>
    </citation>
    <scope>NUCLEOTIDE SEQUENCE</scope>
    <source>
        <strain evidence="7">171206Taipei</strain>
    </source>
</reference>
<evidence type="ECO:0000313" key="8">
    <source>
        <dbReference type="Proteomes" id="UP000636479"/>
    </source>
</evidence>
<organism evidence="7 8">
    <name type="scientific">Mycena indigotica</name>
    <dbReference type="NCBI Taxonomy" id="2126181"/>
    <lineage>
        <taxon>Eukaryota</taxon>
        <taxon>Fungi</taxon>
        <taxon>Dikarya</taxon>
        <taxon>Basidiomycota</taxon>
        <taxon>Agaricomycotina</taxon>
        <taxon>Agaricomycetes</taxon>
        <taxon>Agaricomycetidae</taxon>
        <taxon>Agaricales</taxon>
        <taxon>Marasmiineae</taxon>
        <taxon>Mycenaceae</taxon>
        <taxon>Mycena</taxon>
    </lineage>
</organism>
<evidence type="ECO:0000256" key="5">
    <source>
        <dbReference type="ARBA" id="ARBA00023242"/>
    </source>
</evidence>
<dbReference type="InterPro" id="IPR036864">
    <property type="entry name" value="Zn2-C6_fun-type_DNA-bd_sf"/>
</dbReference>
<evidence type="ECO:0000259" key="6">
    <source>
        <dbReference type="PROSITE" id="PS50048"/>
    </source>
</evidence>
<evidence type="ECO:0000256" key="1">
    <source>
        <dbReference type="ARBA" id="ARBA00004123"/>
    </source>
</evidence>
<dbReference type="InterPro" id="IPR050815">
    <property type="entry name" value="TF_fung"/>
</dbReference>
<gene>
    <name evidence="7" type="ORF">MIND_00121100</name>
</gene>
<sequence>MADGSQTIRMSQEGSLSAKLANLEKGKACLNCRRRKVKCDGRRPICTPCSKFLRGGLHDCEYTDTGPTQAQVLEEKISILESRIQEMESPFQAGSSVGLHNPYYPGQGHSTHPSLEGTRPRTPGVIFSNPTMPAERSGPESIALARTLILSFGANSSSFGLFFLDPRLFDPLFQEHGSHRSQGPSAALLDTVCLWGAHLQPNIEPETAMHESRFLAAALHSVSTGLTNAYTPGAILQVLQAHILLAAYLFRVGRAVEGRYHAGVAVSIVMAAGLWRIRSGRNLSMAVGNVSSSLNPLDELTPAVTGLEEGQRIDAFWSVVVLNAIWCQDPGIALAPPSLEYGIVDTPWPLEKEQYSGDARALPEQSARTIAKFIGDSDQTNHPQSTNVSALFAKAAIIYEQAVRKQGNLQVLNQVLEKITRIVERVDVNPRTLLLHSLVHAGSIALHAQSSRTKSMAAASAIVRLVRTAGVTGYRDACLGTIWSSACDIFLLALPSDPRNRAWHEGVEALLSALEALKRQGCTLATLESLKTRYAVIVQTHRRRGG</sequence>
<dbReference type="SUPFAM" id="SSF57701">
    <property type="entry name" value="Zn2/Cys6 DNA-binding domain"/>
    <property type="match status" value="1"/>
</dbReference>
<evidence type="ECO:0000256" key="2">
    <source>
        <dbReference type="ARBA" id="ARBA00022723"/>
    </source>
</evidence>
<evidence type="ECO:0000313" key="7">
    <source>
        <dbReference type="EMBL" id="KAF7316034.1"/>
    </source>
</evidence>
<proteinExistence type="predicted"/>
<protein>
    <submittedName>
        <fullName evidence="7">Zn(2)-C6 fungal-type domain-containing protein</fullName>
    </submittedName>
</protein>
<keyword evidence="8" id="KW-1185">Reference proteome</keyword>
<dbReference type="OrthoDB" id="2309723at2759"/>
<dbReference type="GO" id="GO:0005634">
    <property type="term" value="C:nucleus"/>
    <property type="evidence" value="ECO:0007669"/>
    <property type="project" value="UniProtKB-SubCell"/>
</dbReference>
<dbReference type="Gene3D" id="4.10.240.10">
    <property type="entry name" value="Zn(2)-C6 fungal-type DNA-binding domain"/>
    <property type="match status" value="1"/>
</dbReference>
<dbReference type="Pfam" id="PF00172">
    <property type="entry name" value="Zn_clus"/>
    <property type="match status" value="1"/>
</dbReference>
<dbReference type="AlphaFoldDB" id="A0A8H6WET4"/>